<feature type="compositionally biased region" description="Polar residues" evidence="1">
    <location>
        <begin position="234"/>
        <end position="251"/>
    </location>
</feature>
<feature type="compositionally biased region" description="Basic and acidic residues" evidence="1">
    <location>
        <begin position="1"/>
        <end position="11"/>
    </location>
</feature>
<feature type="compositionally biased region" description="Basic and acidic residues" evidence="1">
    <location>
        <begin position="458"/>
        <end position="469"/>
    </location>
</feature>
<feature type="region of interest" description="Disordered" evidence="1">
    <location>
        <begin position="1"/>
        <end position="52"/>
    </location>
</feature>
<sequence length="812" mass="94074">TAERDATRTRQLESSLKSNRPTTKAENTKDLAKKINKNSPKRIGSKTNWLPETESNTVNTLNFNTLNSSNHKSNENSNFNENTSENEVEIFETLENHREGAVIERLRRSLVERSGHVGEQVPSSQRFDRHPNLSYEERQKQLNHTMQPRNRNQDFGAATMDKRPEKFESPSSKETNKRSYVSVFSNCDDTQSIETNDSNGNREENFKGDSDGEMIENLRNDKDMSNKMSHDVNKSQSSIKQKNRNITVTDQSNREKDVSEEIENLQNDKNVLNVTFRDVDKLQSSIKKEKEDKNYINIRDHQTNVENFKMSSDIPEYDPNKIPYVEVPDYSDIREEYLDEEDRKVNEQKKMEGKTDSVDPEVSIDFEELPEKGSSSNDPSEETFEIKPSKTSEESSSEESNSSSNSNEMDKSKANGSNSNVSNLKRFSSAERLVFDEDKSDENDSDLTSLNRYSNAGQRDRNDENKSLESSRFGQSSEREPSTDFDESFEFFELEEEDERKLVPTKDSKDNLNNAKFLKEQESEETSREGDSESQSGPIIFEYTNEYRKPFDLDEFLKDDPIMKKLKPLEKETRTKYGVNGKRVPSDFNESESDNATFRVRANGRTTSAQLPDTFDDLSKSYESSNFADTFAMIDEEKNSDDDFARLFGDDERDFERRKNNYNRDGGAKNEREKEERNEDSNEGNSDGDSWKFNVKADEADKTERHKGYKIEKKRRNTRNRNLDDFGDLLNIFKRQEENVPTGYKNEDIGNLHKDTKNHGTKNTRGKEDQVSRMDDDQRIKDRNAIGYGNFWSLEHKSPVTRVDMEAQERRK</sequence>
<evidence type="ECO:0000313" key="2">
    <source>
        <dbReference type="EMBL" id="CAD1480385.1"/>
    </source>
</evidence>
<feature type="compositionally biased region" description="Basic and acidic residues" evidence="1">
    <location>
        <begin position="341"/>
        <end position="357"/>
    </location>
</feature>
<feature type="compositionally biased region" description="Polar residues" evidence="1">
    <location>
        <begin position="446"/>
        <end position="457"/>
    </location>
</feature>
<evidence type="ECO:0000313" key="3">
    <source>
        <dbReference type="Proteomes" id="UP000752696"/>
    </source>
</evidence>
<feature type="region of interest" description="Disordered" evidence="1">
    <location>
        <begin position="657"/>
        <end position="699"/>
    </location>
</feature>
<accession>A0A6V7HIU6</accession>
<feature type="compositionally biased region" description="Basic and acidic residues" evidence="1">
    <location>
        <begin position="765"/>
        <end position="777"/>
    </location>
</feature>
<protein>
    <submittedName>
        <fullName evidence="2">Uncharacterized protein</fullName>
    </submittedName>
</protein>
<feature type="compositionally biased region" description="Basic and acidic residues" evidence="1">
    <location>
        <begin position="666"/>
        <end position="680"/>
    </location>
</feature>
<dbReference type="AlphaFoldDB" id="A0A6V7HIU6"/>
<keyword evidence="3" id="KW-1185">Reference proteome</keyword>
<feature type="region of interest" description="Disordered" evidence="1">
    <location>
        <begin position="141"/>
        <end position="257"/>
    </location>
</feature>
<proteinExistence type="predicted"/>
<feature type="region of interest" description="Disordered" evidence="1">
    <location>
        <begin position="742"/>
        <end position="777"/>
    </location>
</feature>
<feature type="compositionally biased region" description="Low complexity" evidence="1">
    <location>
        <begin position="398"/>
        <end position="407"/>
    </location>
</feature>
<name>A0A6V7HIU6_9HYME</name>
<dbReference type="EMBL" id="CAJDYZ010011977">
    <property type="protein sequence ID" value="CAD1480385.1"/>
    <property type="molecule type" value="Genomic_DNA"/>
</dbReference>
<feature type="compositionally biased region" description="Polar residues" evidence="1">
    <location>
        <begin position="414"/>
        <end position="426"/>
    </location>
</feature>
<feature type="region of interest" description="Disordered" evidence="1">
    <location>
        <begin position="341"/>
        <end position="538"/>
    </location>
</feature>
<comment type="caution">
    <text evidence="2">The sequence shown here is derived from an EMBL/GenBank/DDBJ whole genome shotgun (WGS) entry which is preliminary data.</text>
</comment>
<feature type="compositionally biased region" description="Basic and acidic residues" evidence="1">
    <location>
        <begin position="200"/>
        <end position="233"/>
    </location>
</feature>
<feature type="compositionally biased region" description="Basic and acidic residues" evidence="1">
    <location>
        <begin position="499"/>
        <end position="510"/>
    </location>
</feature>
<feature type="compositionally biased region" description="Basic and acidic residues" evidence="1">
    <location>
        <begin position="384"/>
        <end position="393"/>
    </location>
</feature>
<feature type="compositionally biased region" description="Polar residues" evidence="1">
    <location>
        <begin position="12"/>
        <end position="25"/>
    </location>
</feature>
<feature type="region of interest" description="Disordered" evidence="1">
    <location>
        <begin position="577"/>
        <end position="615"/>
    </location>
</feature>
<feature type="compositionally biased region" description="Polar residues" evidence="1">
    <location>
        <begin position="169"/>
        <end position="199"/>
    </location>
</feature>
<feature type="compositionally biased region" description="Basic and acidic residues" evidence="1">
    <location>
        <begin position="517"/>
        <end position="531"/>
    </location>
</feature>
<feature type="compositionally biased region" description="Acidic residues" evidence="1">
    <location>
        <begin position="358"/>
        <end position="368"/>
    </location>
</feature>
<gene>
    <name evidence="2" type="ORF">MHI_LOCUS925942</name>
</gene>
<dbReference type="OrthoDB" id="7617258at2759"/>
<feature type="non-terminal residue" evidence="2">
    <location>
        <position position="1"/>
    </location>
</feature>
<evidence type="ECO:0000256" key="1">
    <source>
        <dbReference type="SAM" id="MobiDB-lite"/>
    </source>
</evidence>
<dbReference type="Proteomes" id="UP000752696">
    <property type="component" value="Unassembled WGS sequence"/>
</dbReference>
<feature type="compositionally biased region" description="Acidic residues" evidence="1">
    <location>
        <begin position="483"/>
        <end position="498"/>
    </location>
</feature>
<feature type="compositionally biased region" description="Basic and acidic residues" evidence="1">
    <location>
        <begin position="745"/>
        <end position="758"/>
    </location>
</feature>
<reference evidence="2" key="1">
    <citation type="submission" date="2020-07" db="EMBL/GenBank/DDBJ databases">
        <authorList>
            <person name="Nazaruddin N."/>
        </authorList>
    </citation>
    <scope>NUCLEOTIDE SEQUENCE</scope>
</reference>
<organism evidence="2 3">
    <name type="scientific">Heterotrigona itama</name>
    <dbReference type="NCBI Taxonomy" id="395501"/>
    <lineage>
        <taxon>Eukaryota</taxon>
        <taxon>Metazoa</taxon>
        <taxon>Ecdysozoa</taxon>
        <taxon>Arthropoda</taxon>
        <taxon>Hexapoda</taxon>
        <taxon>Insecta</taxon>
        <taxon>Pterygota</taxon>
        <taxon>Neoptera</taxon>
        <taxon>Endopterygota</taxon>
        <taxon>Hymenoptera</taxon>
        <taxon>Apocrita</taxon>
        <taxon>Aculeata</taxon>
        <taxon>Apoidea</taxon>
        <taxon>Anthophila</taxon>
        <taxon>Apidae</taxon>
        <taxon>Heterotrigona</taxon>
    </lineage>
</organism>
<feature type="compositionally biased region" description="Basic residues" evidence="1">
    <location>
        <begin position="34"/>
        <end position="44"/>
    </location>
</feature>